<comment type="caution">
    <text evidence="2">The sequence shown here is derived from an EMBL/GenBank/DDBJ whole genome shotgun (WGS) entry which is preliminary data.</text>
</comment>
<evidence type="ECO:0000259" key="1">
    <source>
        <dbReference type="Pfam" id="PF20700"/>
    </source>
</evidence>
<protein>
    <recommendedName>
        <fullName evidence="1">Mutator-like transposase domain-containing protein</fullName>
    </recommendedName>
</protein>
<dbReference type="InterPro" id="IPR049012">
    <property type="entry name" value="Mutator_transp_dom"/>
</dbReference>
<dbReference type="Pfam" id="PF20700">
    <property type="entry name" value="Mutator"/>
    <property type="match status" value="1"/>
</dbReference>
<reference evidence="2" key="1">
    <citation type="submission" date="2021-02" db="EMBL/GenBank/DDBJ databases">
        <authorList>
            <person name="Nowell W R."/>
        </authorList>
    </citation>
    <scope>NUCLEOTIDE SEQUENCE</scope>
</reference>
<proteinExistence type="predicted"/>
<evidence type="ECO:0000313" key="3">
    <source>
        <dbReference type="Proteomes" id="UP000663836"/>
    </source>
</evidence>
<feature type="domain" description="Mutator-like transposase" evidence="1">
    <location>
        <begin position="90"/>
        <end position="188"/>
    </location>
</feature>
<evidence type="ECO:0000313" key="2">
    <source>
        <dbReference type="EMBL" id="CAF4283640.1"/>
    </source>
</evidence>
<dbReference type="EMBL" id="CAJOBD010030783">
    <property type="protein sequence ID" value="CAF4283640.1"/>
    <property type="molecule type" value="Genomic_DNA"/>
</dbReference>
<sequence>MGKKYISKRLQNYNLRLQRLISTNSIDNTAQTSIEHLTTTIEKKLKLSRAQLRARSTSTTESTIEDEDEPAFVDDESESHDIPYNSVNIIVNIGMILNLINKFRCPSCNCVGKMSEKVTQRRGLLYHITFSCTCSFESSFTNSTQLVHSSTSRMDELNMMACVAANVAGIKRTGMTTILGMLNILPPLLYGISCDSDSSSTKAGSSSSSIVDSVVEVDLA</sequence>
<accession>A0A820GSD9</accession>
<dbReference type="AlphaFoldDB" id="A0A820GSD9"/>
<dbReference type="Proteomes" id="UP000663836">
    <property type="component" value="Unassembled WGS sequence"/>
</dbReference>
<organism evidence="2 3">
    <name type="scientific">Rotaria sordida</name>
    <dbReference type="NCBI Taxonomy" id="392033"/>
    <lineage>
        <taxon>Eukaryota</taxon>
        <taxon>Metazoa</taxon>
        <taxon>Spiralia</taxon>
        <taxon>Gnathifera</taxon>
        <taxon>Rotifera</taxon>
        <taxon>Eurotatoria</taxon>
        <taxon>Bdelloidea</taxon>
        <taxon>Philodinida</taxon>
        <taxon>Philodinidae</taxon>
        <taxon>Rotaria</taxon>
    </lineage>
</organism>
<feature type="non-terminal residue" evidence="2">
    <location>
        <position position="220"/>
    </location>
</feature>
<name>A0A820GSD9_9BILA</name>
<gene>
    <name evidence="2" type="ORF">JBS370_LOCUS39836</name>
</gene>